<dbReference type="PANTHER" id="PTHR30217:SF6">
    <property type="entry name" value="TRNA HYDROXYLATION PROTEIN P"/>
    <property type="match status" value="1"/>
</dbReference>
<sequence length="419" mass="47312">MEKVELLMPAGNLEKLEYAVKYGADAVYLGVVDFSLRAMRKGSLITLENLKDAVDLAHKLGAKAYVTLNIFAFNRDIKLLEECIDRFKDAQPDAFIVSDFGIMNLLRKYAPEVPIHVSTQTNTLNYESVKFWQDYGASRVILARELPIKDVAEIRAKVPDIELECFVHGSQCVSFSGRCLLSDYFTNGERKANHGNCSQPCRWSYKLVESTRPDQYYEINQDERGSHILSPKDLCLVEYLSQMIDAGVNSFKVEGRTKSLYYVSAVAKTYRAAINEVLKNPSADLHKYFIELQKVGNRGYTTGFALGDNNSESYSYDISKGLAGADFLCEFKSSKEPLKTEEGVFYAVKIKNKMLIGDEVEIITPHEQFKTKLMSVKDKNGIDLPLANTNDDVYLLFDQQPEDYKYALARTIGVKNNVS</sequence>
<dbReference type="AlphaFoldDB" id="A0A9D1FWK5"/>
<dbReference type="Pfam" id="PF16325">
    <property type="entry name" value="Peptidase_U32_C"/>
    <property type="match status" value="1"/>
</dbReference>
<evidence type="ECO:0000256" key="2">
    <source>
        <dbReference type="ARBA" id="ARBA00022801"/>
    </source>
</evidence>
<evidence type="ECO:0000313" key="6">
    <source>
        <dbReference type="Proteomes" id="UP000824139"/>
    </source>
</evidence>
<keyword evidence="2" id="KW-0378">Hydrolase</keyword>
<comment type="caution">
    <text evidence="5">The sequence shown here is derived from an EMBL/GenBank/DDBJ whole genome shotgun (WGS) entry which is preliminary data.</text>
</comment>
<evidence type="ECO:0000256" key="1">
    <source>
        <dbReference type="ARBA" id="ARBA00022670"/>
    </source>
</evidence>
<protein>
    <submittedName>
        <fullName evidence="5">U32 family peptidase C-terminal domain-containing protein</fullName>
    </submittedName>
</protein>
<dbReference type="InterPro" id="IPR051454">
    <property type="entry name" value="RNA/ubiquinone_mod_enzymes"/>
</dbReference>
<evidence type="ECO:0000259" key="4">
    <source>
        <dbReference type="Pfam" id="PF16325"/>
    </source>
</evidence>
<reference evidence="5" key="2">
    <citation type="journal article" date="2021" name="PeerJ">
        <title>Extensive microbial diversity within the chicken gut microbiome revealed by metagenomics and culture.</title>
        <authorList>
            <person name="Gilroy R."/>
            <person name="Ravi A."/>
            <person name="Getino M."/>
            <person name="Pursley I."/>
            <person name="Horton D.L."/>
            <person name="Alikhan N.F."/>
            <person name="Baker D."/>
            <person name="Gharbi K."/>
            <person name="Hall N."/>
            <person name="Watson M."/>
            <person name="Adriaenssens E.M."/>
            <person name="Foster-Nyarko E."/>
            <person name="Jarju S."/>
            <person name="Secka A."/>
            <person name="Antonio M."/>
            <person name="Oren A."/>
            <person name="Chaudhuri R.R."/>
            <person name="La Ragione R."/>
            <person name="Hildebrand F."/>
            <person name="Pallen M.J."/>
        </authorList>
    </citation>
    <scope>NUCLEOTIDE SEQUENCE</scope>
    <source>
        <strain evidence="5">CHK152-2994</strain>
    </source>
</reference>
<organism evidence="5 6">
    <name type="scientific">Candidatus Scatenecus faecavium</name>
    <dbReference type="NCBI Taxonomy" id="2840915"/>
    <lineage>
        <taxon>Bacteria</taxon>
        <taxon>Candidatus Scatenecus</taxon>
    </lineage>
</organism>
<dbReference type="Proteomes" id="UP000824139">
    <property type="component" value="Unassembled WGS sequence"/>
</dbReference>
<dbReference type="GO" id="GO:0008233">
    <property type="term" value="F:peptidase activity"/>
    <property type="evidence" value="ECO:0007669"/>
    <property type="project" value="UniProtKB-KW"/>
</dbReference>
<feature type="domain" description="Peptidase family U32 C-terminal" evidence="4">
    <location>
        <begin position="328"/>
        <end position="402"/>
    </location>
</feature>
<dbReference type="Gene3D" id="2.40.30.10">
    <property type="entry name" value="Translation factors"/>
    <property type="match status" value="1"/>
</dbReference>
<dbReference type="EMBL" id="DVJO01000155">
    <property type="protein sequence ID" value="HIS83367.1"/>
    <property type="molecule type" value="Genomic_DNA"/>
</dbReference>
<evidence type="ECO:0000313" key="5">
    <source>
        <dbReference type="EMBL" id="HIS83367.1"/>
    </source>
</evidence>
<dbReference type="InterPro" id="IPR001539">
    <property type="entry name" value="Peptidase_U32"/>
</dbReference>
<dbReference type="GO" id="GO:0006508">
    <property type="term" value="P:proteolysis"/>
    <property type="evidence" value="ECO:0007669"/>
    <property type="project" value="UniProtKB-KW"/>
</dbReference>
<dbReference type="InterPro" id="IPR011060">
    <property type="entry name" value="RibuloseP-bd_barrel"/>
</dbReference>
<reference evidence="5" key="1">
    <citation type="submission" date="2020-10" db="EMBL/GenBank/DDBJ databases">
        <authorList>
            <person name="Gilroy R."/>
        </authorList>
    </citation>
    <scope>NUCLEOTIDE SEQUENCE</scope>
    <source>
        <strain evidence="5">CHK152-2994</strain>
    </source>
</reference>
<dbReference type="Pfam" id="PF01136">
    <property type="entry name" value="Peptidase_U32"/>
    <property type="match status" value="1"/>
</dbReference>
<dbReference type="SUPFAM" id="SSF51366">
    <property type="entry name" value="Ribulose-phoshate binding barrel"/>
    <property type="match status" value="1"/>
</dbReference>
<proteinExistence type="inferred from homology"/>
<name>A0A9D1FWK5_9BACT</name>
<gene>
    <name evidence="5" type="ORF">IAD41_07165</name>
</gene>
<keyword evidence="1" id="KW-0645">Protease</keyword>
<dbReference type="PANTHER" id="PTHR30217">
    <property type="entry name" value="PEPTIDASE U32 FAMILY"/>
    <property type="match status" value="1"/>
</dbReference>
<evidence type="ECO:0000256" key="3">
    <source>
        <dbReference type="ARBA" id="ARBA00038374"/>
    </source>
</evidence>
<comment type="similarity">
    <text evidence="3">Belongs to the peptidase U32 family.</text>
</comment>
<dbReference type="InterPro" id="IPR032525">
    <property type="entry name" value="Peptidase_U32_C"/>
</dbReference>
<accession>A0A9D1FWK5</accession>